<comment type="caution">
    <text evidence="1">The sequence shown here is derived from an EMBL/GenBank/DDBJ whole genome shotgun (WGS) entry which is preliminary data.</text>
</comment>
<gene>
    <name evidence="1" type="ORF">HDF10_001108</name>
</gene>
<organism evidence="1 2">
    <name type="scientific">Tunturiibacter lichenicola</name>
    <dbReference type="NCBI Taxonomy" id="2051959"/>
    <lineage>
        <taxon>Bacteria</taxon>
        <taxon>Pseudomonadati</taxon>
        <taxon>Acidobacteriota</taxon>
        <taxon>Terriglobia</taxon>
        <taxon>Terriglobales</taxon>
        <taxon>Acidobacteriaceae</taxon>
        <taxon>Tunturiibacter</taxon>
    </lineage>
</organism>
<evidence type="ECO:0000313" key="2">
    <source>
        <dbReference type="Proteomes" id="UP000569092"/>
    </source>
</evidence>
<evidence type="ECO:0008006" key="3">
    <source>
        <dbReference type="Google" id="ProtNLM"/>
    </source>
</evidence>
<dbReference type="EMBL" id="JACHDZ010000001">
    <property type="protein sequence ID" value="MBB5343158.1"/>
    <property type="molecule type" value="Genomic_DNA"/>
</dbReference>
<protein>
    <recommendedName>
        <fullName evidence="3">Zinc finger CHC2-type domain-containing protein</fullName>
    </recommendedName>
</protein>
<dbReference type="Proteomes" id="UP000569092">
    <property type="component" value="Unassembled WGS sequence"/>
</dbReference>
<evidence type="ECO:0000313" key="1">
    <source>
        <dbReference type="EMBL" id="MBB5343158.1"/>
    </source>
</evidence>
<sequence length="46" mass="5085">MIDKDAVKLAADPSIYQHYLPNLSQSGPQRNATCPFHNDSHPCSLC</sequence>
<proteinExistence type="predicted"/>
<dbReference type="AlphaFoldDB" id="A0A7W8N370"/>
<accession>A0A7W8N370</accession>
<name>A0A7W8N370_9BACT</name>
<reference evidence="1 2" key="1">
    <citation type="submission" date="2020-08" db="EMBL/GenBank/DDBJ databases">
        <title>Genomic Encyclopedia of Type Strains, Phase IV (KMG-V): Genome sequencing to study the core and pangenomes of soil and plant-associated prokaryotes.</title>
        <authorList>
            <person name="Whitman W."/>
        </authorList>
    </citation>
    <scope>NUCLEOTIDE SEQUENCE [LARGE SCALE GENOMIC DNA]</scope>
    <source>
        <strain evidence="1 2">M8US30</strain>
    </source>
</reference>